<dbReference type="GO" id="GO:0005164">
    <property type="term" value="F:tumor necrosis factor receptor binding"/>
    <property type="evidence" value="ECO:0007669"/>
    <property type="project" value="InterPro"/>
</dbReference>
<dbReference type="GO" id="GO:0016020">
    <property type="term" value="C:membrane"/>
    <property type="evidence" value="ECO:0007669"/>
    <property type="project" value="UniProtKB-SubCell"/>
</dbReference>
<dbReference type="Proteomes" id="UP000735302">
    <property type="component" value="Unassembled WGS sequence"/>
</dbReference>
<keyword evidence="10" id="KW-1185">Reference proteome</keyword>
<proteinExistence type="inferred from homology"/>
<sequence>MPHSSSSRSSHRGLKKHTESESELLSTPSLSCSSEDSSDYSETFLKCVSDDRGEDQNNNGPQYAGDFSTKSASNQSRGPDLFEIETVFADARQRKDTVMSTCHSPGATERMAAPELPPKPHRQIDWANRVLPLSQDSRPASIRSASTTASGHADHVREMLNQSTAGFPQRAIRLPTGISQSMDRGTVRLATTAASQPGTRNGTRVAPSLGNECNTSHSVATNNRTHIYTTVCSVHSQDDILPQSLANLPPPPPLPRHPPPPPPLRPKLPASTRHTNSDKGEGEGFNERIYKTLKQLLTTGSLRRPENRRDQKRQGCVLLRRKCVLLLSLVSILFSLGPIAFVAFNQMTNQKVEQEVCVPCMKLPQDQEIPELKSLHIKQKDDKYLCCAKSPEQFSALERHLTAQTEELAELMEKLVIQLETKEDQPSGSTIPQFQFSPVSAHKMLSALHHKEPSVSAGDYNHLTFKPNSSQRYGHARGVRITNNTVIVEYSGWYYIYSNTWKLYIHRIRIDQNGQHPLASASNQCCEDCKIQDTTMFTGGVFRLNRLDRLYVSLSEKALNVNEENSFMGIVMLGSTDAFRDSPSKKEKVEGNEG</sequence>
<evidence type="ECO:0000256" key="2">
    <source>
        <dbReference type="ARBA" id="ARBA00008670"/>
    </source>
</evidence>
<reference evidence="9 10" key="1">
    <citation type="journal article" date="2021" name="Elife">
        <title>Chloroplast acquisition without the gene transfer in kleptoplastic sea slugs, Plakobranchus ocellatus.</title>
        <authorList>
            <person name="Maeda T."/>
            <person name="Takahashi S."/>
            <person name="Yoshida T."/>
            <person name="Shimamura S."/>
            <person name="Takaki Y."/>
            <person name="Nagai Y."/>
            <person name="Toyoda A."/>
            <person name="Suzuki Y."/>
            <person name="Arimoto A."/>
            <person name="Ishii H."/>
            <person name="Satoh N."/>
            <person name="Nishiyama T."/>
            <person name="Hasebe M."/>
            <person name="Maruyama T."/>
            <person name="Minagawa J."/>
            <person name="Obokata J."/>
            <person name="Shigenobu S."/>
        </authorList>
    </citation>
    <scope>NUCLEOTIDE SEQUENCE [LARGE SCALE GENOMIC DNA]</scope>
</reference>
<accession>A0AAV3YA80</accession>
<feature type="transmembrane region" description="Helical" evidence="7">
    <location>
        <begin position="323"/>
        <end position="344"/>
    </location>
</feature>
<keyword evidence="7" id="KW-1133">Transmembrane helix</keyword>
<dbReference type="PANTHER" id="PTHR11471:SF13">
    <property type="entry name" value="TNF FAMILY PROFILE DOMAIN-CONTAINING PROTEIN"/>
    <property type="match status" value="1"/>
</dbReference>
<dbReference type="InterPro" id="IPR008983">
    <property type="entry name" value="Tumour_necrosis_fac-like_dom"/>
</dbReference>
<keyword evidence="4 7" id="KW-0472">Membrane</keyword>
<evidence type="ECO:0000256" key="3">
    <source>
        <dbReference type="ARBA" id="ARBA00022514"/>
    </source>
</evidence>
<dbReference type="InterPro" id="IPR006052">
    <property type="entry name" value="TNF_dom"/>
</dbReference>
<keyword evidence="7" id="KW-0812">Transmembrane</keyword>
<evidence type="ECO:0000259" key="8">
    <source>
        <dbReference type="PROSITE" id="PS50049"/>
    </source>
</evidence>
<dbReference type="SUPFAM" id="SSF49842">
    <property type="entry name" value="TNF-like"/>
    <property type="match status" value="1"/>
</dbReference>
<dbReference type="Gene3D" id="2.60.120.40">
    <property type="match status" value="1"/>
</dbReference>
<dbReference type="GO" id="GO:0005615">
    <property type="term" value="C:extracellular space"/>
    <property type="evidence" value="ECO:0007669"/>
    <property type="project" value="UniProtKB-KW"/>
</dbReference>
<feature type="region of interest" description="Disordered" evidence="6">
    <location>
        <begin position="1"/>
        <end position="79"/>
    </location>
</feature>
<feature type="compositionally biased region" description="Polar residues" evidence="6">
    <location>
        <begin position="68"/>
        <end position="77"/>
    </location>
</feature>
<evidence type="ECO:0000313" key="10">
    <source>
        <dbReference type="Proteomes" id="UP000735302"/>
    </source>
</evidence>
<feature type="region of interest" description="Disordered" evidence="6">
    <location>
        <begin position="96"/>
        <end position="118"/>
    </location>
</feature>
<keyword evidence="3" id="KW-0202">Cytokine</keyword>
<name>A0AAV3YA80_9GAST</name>
<gene>
    <name evidence="9" type="ORF">PoB_000547400</name>
</gene>
<feature type="compositionally biased region" description="Low complexity" evidence="6">
    <location>
        <begin position="23"/>
        <end position="43"/>
    </location>
</feature>
<evidence type="ECO:0000256" key="1">
    <source>
        <dbReference type="ARBA" id="ARBA00004370"/>
    </source>
</evidence>
<comment type="caution">
    <text evidence="9">The sequence shown here is derived from an EMBL/GenBank/DDBJ whole genome shotgun (WGS) entry which is preliminary data.</text>
</comment>
<evidence type="ECO:0000256" key="7">
    <source>
        <dbReference type="SAM" id="Phobius"/>
    </source>
</evidence>
<feature type="compositionally biased region" description="Pro residues" evidence="6">
    <location>
        <begin position="248"/>
        <end position="266"/>
    </location>
</feature>
<organism evidence="9 10">
    <name type="scientific">Plakobranchus ocellatus</name>
    <dbReference type="NCBI Taxonomy" id="259542"/>
    <lineage>
        <taxon>Eukaryota</taxon>
        <taxon>Metazoa</taxon>
        <taxon>Spiralia</taxon>
        <taxon>Lophotrochozoa</taxon>
        <taxon>Mollusca</taxon>
        <taxon>Gastropoda</taxon>
        <taxon>Heterobranchia</taxon>
        <taxon>Euthyneura</taxon>
        <taxon>Panpulmonata</taxon>
        <taxon>Sacoglossa</taxon>
        <taxon>Placobranchoidea</taxon>
        <taxon>Plakobranchidae</taxon>
        <taxon>Plakobranchus</taxon>
    </lineage>
</organism>
<dbReference type="PANTHER" id="PTHR11471">
    <property type="entry name" value="TUMOR NECROSIS FACTOR FAMILY MEMBER"/>
    <property type="match status" value="1"/>
</dbReference>
<dbReference type="EMBL" id="BLXT01000624">
    <property type="protein sequence ID" value="GFN78968.1"/>
    <property type="molecule type" value="Genomic_DNA"/>
</dbReference>
<keyword evidence="5" id="KW-0175">Coiled coil</keyword>
<evidence type="ECO:0000256" key="5">
    <source>
        <dbReference type="SAM" id="Coils"/>
    </source>
</evidence>
<dbReference type="Pfam" id="PF00229">
    <property type="entry name" value="TNF"/>
    <property type="match status" value="1"/>
</dbReference>
<evidence type="ECO:0000313" key="9">
    <source>
        <dbReference type="EMBL" id="GFN78968.1"/>
    </source>
</evidence>
<feature type="region of interest" description="Disordered" evidence="6">
    <location>
        <begin position="242"/>
        <end position="285"/>
    </location>
</feature>
<dbReference type="AlphaFoldDB" id="A0AAV3YA80"/>
<evidence type="ECO:0000256" key="6">
    <source>
        <dbReference type="SAM" id="MobiDB-lite"/>
    </source>
</evidence>
<protein>
    <submittedName>
        <fullName evidence="9">Tumor necrosis factor ligand superfamily member 10</fullName>
    </submittedName>
</protein>
<dbReference type="PROSITE" id="PS50049">
    <property type="entry name" value="THD_2"/>
    <property type="match status" value="1"/>
</dbReference>
<comment type="similarity">
    <text evidence="2">Belongs to the tumor necrosis factor family.</text>
</comment>
<dbReference type="GO" id="GO:0005125">
    <property type="term" value="F:cytokine activity"/>
    <property type="evidence" value="ECO:0007669"/>
    <property type="project" value="UniProtKB-KW"/>
</dbReference>
<evidence type="ECO:0000256" key="4">
    <source>
        <dbReference type="ARBA" id="ARBA00023136"/>
    </source>
</evidence>
<feature type="compositionally biased region" description="Basic and acidic residues" evidence="6">
    <location>
        <begin position="275"/>
        <end position="285"/>
    </location>
</feature>
<feature type="domain" description="THD" evidence="8">
    <location>
        <begin position="459"/>
        <end position="573"/>
    </location>
</feature>
<dbReference type="GO" id="GO:0006955">
    <property type="term" value="P:immune response"/>
    <property type="evidence" value="ECO:0007669"/>
    <property type="project" value="InterPro"/>
</dbReference>
<feature type="coiled-coil region" evidence="5">
    <location>
        <begin position="394"/>
        <end position="425"/>
    </location>
</feature>
<comment type="subcellular location">
    <subcellularLocation>
        <location evidence="1">Membrane</location>
    </subcellularLocation>
</comment>